<proteinExistence type="inferred from homology"/>
<feature type="region of interest" description="Disordered" evidence="5">
    <location>
        <begin position="45"/>
        <end position="65"/>
    </location>
</feature>
<evidence type="ECO:0000313" key="7">
    <source>
        <dbReference type="Proteomes" id="UP001176940"/>
    </source>
</evidence>
<feature type="compositionally biased region" description="Polar residues" evidence="5">
    <location>
        <begin position="681"/>
        <end position="694"/>
    </location>
</feature>
<gene>
    <name evidence="6" type="ORF">RIMI_LOCUS12230339</name>
</gene>
<dbReference type="Proteomes" id="UP001176940">
    <property type="component" value="Unassembled WGS sequence"/>
</dbReference>
<keyword evidence="2" id="KW-0963">Cytoplasm</keyword>
<feature type="compositionally biased region" description="Low complexity" evidence="5">
    <location>
        <begin position="662"/>
        <end position="680"/>
    </location>
</feature>
<comment type="similarity">
    <text evidence="4">Belongs to the synaptopodin family.</text>
</comment>
<feature type="compositionally biased region" description="Polar residues" evidence="5">
    <location>
        <begin position="554"/>
        <end position="567"/>
    </location>
</feature>
<accession>A0ABN9LRA4</accession>
<feature type="region of interest" description="Disordered" evidence="5">
    <location>
        <begin position="554"/>
        <end position="600"/>
    </location>
</feature>
<evidence type="ECO:0000256" key="1">
    <source>
        <dbReference type="ARBA" id="ARBA00004496"/>
    </source>
</evidence>
<feature type="region of interest" description="Disordered" evidence="5">
    <location>
        <begin position="633"/>
        <end position="652"/>
    </location>
</feature>
<name>A0ABN9LRA4_9NEOB</name>
<feature type="compositionally biased region" description="Polar residues" evidence="5">
    <location>
        <begin position="584"/>
        <end position="600"/>
    </location>
</feature>
<feature type="compositionally biased region" description="Basic and acidic residues" evidence="5">
    <location>
        <begin position="56"/>
        <end position="65"/>
    </location>
</feature>
<keyword evidence="7" id="KW-1185">Reference proteome</keyword>
<keyword evidence="3" id="KW-0597">Phosphoprotein</keyword>
<sequence>MLLKNDQISGALQKHKIKRQDWAKKYLKTDFSKVLWTDEMRVTLDGPDGPEAGSVKGRELHSDSDTSKLENSLFDCSIVNVTSALQTIIDIKSSGGNSALDPEKRCHSRIQIAAACQTQRYCYPGRCNVTDRYRYRSKVAQCEDIPRSLSLTEKELKEAQLLSDNDASQLSPSGSCSKGAQLFHRRRQRIKAFEEKKLAQQSGVQHGIKLGDLKKKELQFGFQKPSHFYSMEETSTNHGSTGGTDDMWVDETKESDFLPIDKRAPSPSASEEDHQGPLSAYLKETLMVSNSNTNGLVIETNQEAETPVKKEQNGSPNTQYCEVTLTLSKPISVSNRTAKPFGGQSSAKRNVYSSENSPIIDLPPPPTYAETLSSPPPVSRVRSPPAYSALYPIEPANITPVQEGINYGETRLAPQPKTGILETIAARKGPKKSMFTFIEKPKMAPNPELLSMVQNADERRKHKDHPRELATEDEPFALGAEASNFQNKLPNAANNADQANRIHDWSSSLKSPGLSPKPPLMPVQTLSEDKGKGAELFARRQSRMERFVVENSTPLDSIRSPSPTMSLPPSWKFASKTPPPSFIQPKNNQRSPKLSVSAPVTNTVSESVQAQKELELSKRQPYQLQSSLFILSPSKDPVSSLPKAAPPPKPMVVESHRFNRQTSCPTSPVVPSPSMYSPTYFQSIRSPSSVNMSPSPGPDTPPSYGRRTPTNHASPLSPVPFSNTMVSSPRSKTVIQAPRPTFSAKNAGLESQVWKPSPYYK</sequence>
<protein>
    <recommendedName>
        <fullName evidence="8">Synaptopodin</fullName>
    </recommendedName>
</protein>
<feature type="region of interest" description="Disordered" evidence="5">
    <location>
        <begin position="506"/>
        <end position="526"/>
    </location>
</feature>
<feature type="compositionally biased region" description="Polar residues" evidence="5">
    <location>
        <begin position="708"/>
        <end position="734"/>
    </location>
</feature>
<evidence type="ECO:0000256" key="3">
    <source>
        <dbReference type="ARBA" id="ARBA00022553"/>
    </source>
</evidence>
<dbReference type="InterPro" id="IPR051976">
    <property type="entry name" value="Synaptopodin_domain"/>
</dbReference>
<evidence type="ECO:0008006" key="8">
    <source>
        <dbReference type="Google" id="ProtNLM"/>
    </source>
</evidence>
<evidence type="ECO:0000256" key="4">
    <source>
        <dbReference type="ARBA" id="ARBA00038161"/>
    </source>
</evidence>
<dbReference type="PANTHER" id="PTHR24217:SF13">
    <property type="entry name" value="SYNAPTOPODIN"/>
    <property type="match status" value="1"/>
</dbReference>
<reference evidence="6" key="1">
    <citation type="submission" date="2023-07" db="EMBL/GenBank/DDBJ databases">
        <authorList>
            <person name="Stuckert A."/>
        </authorList>
    </citation>
    <scope>NUCLEOTIDE SEQUENCE</scope>
</reference>
<feature type="region of interest" description="Disordered" evidence="5">
    <location>
        <begin position="658"/>
        <end position="749"/>
    </location>
</feature>
<organism evidence="6 7">
    <name type="scientific">Ranitomeya imitator</name>
    <name type="common">mimic poison frog</name>
    <dbReference type="NCBI Taxonomy" id="111125"/>
    <lineage>
        <taxon>Eukaryota</taxon>
        <taxon>Metazoa</taxon>
        <taxon>Chordata</taxon>
        <taxon>Craniata</taxon>
        <taxon>Vertebrata</taxon>
        <taxon>Euteleostomi</taxon>
        <taxon>Amphibia</taxon>
        <taxon>Batrachia</taxon>
        <taxon>Anura</taxon>
        <taxon>Neobatrachia</taxon>
        <taxon>Hyloidea</taxon>
        <taxon>Dendrobatidae</taxon>
        <taxon>Dendrobatinae</taxon>
        <taxon>Ranitomeya</taxon>
    </lineage>
</organism>
<dbReference type="PANTHER" id="PTHR24217">
    <property type="entry name" value="PUTATIVE-RELATED"/>
    <property type="match status" value="1"/>
</dbReference>
<dbReference type="EMBL" id="CAUEEQ010028728">
    <property type="protein sequence ID" value="CAJ0948658.1"/>
    <property type="molecule type" value="Genomic_DNA"/>
</dbReference>
<comment type="caution">
    <text evidence="6">The sequence shown here is derived from an EMBL/GenBank/DDBJ whole genome shotgun (WGS) entry which is preliminary data.</text>
</comment>
<evidence type="ECO:0000313" key="6">
    <source>
        <dbReference type="EMBL" id="CAJ0948658.1"/>
    </source>
</evidence>
<evidence type="ECO:0000256" key="2">
    <source>
        <dbReference type="ARBA" id="ARBA00022490"/>
    </source>
</evidence>
<comment type="subcellular location">
    <subcellularLocation>
        <location evidence="1">Cytoplasm</location>
    </subcellularLocation>
</comment>
<evidence type="ECO:0000256" key="5">
    <source>
        <dbReference type="SAM" id="MobiDB-lite"/>
    </source>
</evidence>